<dbReference type="PANTHER" id="PTHR43581">
    <property type="entry name" value="ATP/GTP PHOSPHATASE"/>
    <property type="match status" value="1"/>
</dbReference>
<proteinExistence type="predicted"/>
<dbReference type="AlphaFoldDB" id="A0A7C1CCF6"/>
<organism evidence="1">
    <name type="scientific">Thermofilum adornatum</name>
    <dbReference type="NCBI Taxonomy" id="1365176"/>
    <lineage>
        <taxon>Archaea</taxon>
        <taxon>Thermoproteota</taxon>
        <taxon>Thermoprotei</taxon>
        <taxon>Thermofilales</taxon>
        <taxon>Thermofilaceae</taxon>
        <taxon>Thermofilum</taxon>
    </lineage>
</organism>
<comment type="caution">
    <text evidence="1">The sequence shown here is derived from an EMBL/GenBank/DDBJ whole genome shotgun (WGS) entry which is preliminary data.</text>
</comment>
<gene>
    <name evidence="1" type="ORF">ENN26_00490</name>
</gene>
<name>A0A7C1CCF6_9CREN</name>
<dbReference type="PANTHER" id="PTHR43581:SF4">
    <property type="entry name" value="ATP_GTP PHOSPHATASE"/>
    <property type="match status" value="1"/>
</dbReference>
<protein>
    <submittedName>
        <fullName evidence="1">DUF2813 domain-containing protein</fullName>
    </submittedName>
</protein>
<dbReference type="EMBL" id="DSAY01000007">
    <property type="protein sequence ID" value="HDP14240.1"/>
    <property type="molecule type" value="Genomic_DNA"/>
</dbReference>
<sequence length="357" mass="40734">MVIVKSIDIEDFRGVRRLKEPLELGKFNILLGRNCIGKSSILQALFLVNLPCDEVQLPLYTMSSKSYLKALSGKWNYLIYGYSGDAHLTFKLQTKGLRKAVVTKNFSTQGEFSSASEETLLKLGKGELNLKIFLSASTESVNCKIDEENLTQEKLRELAIMLNPEGQLLGIYIPNDTNFYKLLHEYAYKNMDGITKRGLHVKVFQEFLRETISDKFTEVFPRENELYARKELKDTVLYIRLNDLGEGVKRGVLTFFAIEYLNPAIILWDDIEVAAHPSLLDATIKWLTESERQVVLSTHSVDVLESFVRVEPRDAKVIMLKKDKEDIITYKSLTLDEVEDLLDKGIDPRKIVEGTVP</sequence>
<accession>A0A7C1CCF6</accession>
<dbReference type="InterPro" id="IPR022602">
    <property type="entry name" value="DUF2813"/>
</dbReference>
<dbReference type="SUPFAM" id="SSF52540">
    <property type="entry name" value="P-loop containing nucleoside triphosphate hydrolases"/>
    <property type="match status" value="1"/>
</dbReference>
<dbReference type="Gene3D" id="3.40.50.300">
    <property type="entry name" value="P-loop containing nucleotide triphosphate hydrolases"/>
    <property type="match status" value="1"/>
</dbReference>
<dbReference type="InterPro" id="IPR027417">
    <property type="entry name" value="P-loop_NTPase"/>
</dbReference>
<evidence type="ECO:0000313" key="1">
    <source>
        <dbReference type="EMBL" id="HDP14240.1"/>
    </source>
</evidence>
<dbReference type="Pfam" id="PF11398">
    <property type="entry name" value="DUF2813"/>
    <property type="match status" value="1"/>
</dbReference>
<reference evidence="1" key="1">
    <citation type="journal article" date="2020" name="mSystems">
        <title>Genome- and Community-Level Interaction Insights into Carbon Utilization and Element Cycling Functions of Hydrothermarchaeota in Hydrothermal Sediment.</title>
        <authorList>
            <person name="Zhou Z."/>
            <person name="Liu Y."/>
            <person name="Xu W."/>
            <person name="Pan J."/>
            <person name="Luo Z.H."/>
            <person name="Li M."/>
        </authorList>
    </citation>
    <scope>NUCLEOTIDE SEQUENCE [LARGE SCALE GENOMIC DNA]</scope>
    <source>
        <strain evidence="1">SpSt-116</strain>
    </source>
</reference>
<dbReference type="InterPro" id="IPR051396">
    <property type="entry name" value="Bact_Antivir_Def_Nuclease"/>
</dbReference>